<feature type="domain" description="D-isomer specific 2-hydroxyacid dehydrogenase NAD-binding" evidence="3">
    <location>
        <begin position="98"/>
        <end position="270"/>
    </location>
</feature>
<name>A0ABT3SVQ6_9GAMM</name>
<evidence type="ECO:0000259" key="3">
    <source>
        <dbReference type="Pfam" id="PF02826"/>
    </source>
</evidence>
<organism evidence="4 5">
    <name type="scientific">Candidatus Seongchinamella marina</name>
    <dbReference type="NCBI Taxonomy" id="2518990"/>
    <lineage>
        <taxon>Bacteria</taxon>
        <taxon>Pseudomonadati</taxon>
        <taxon>Pseudomonadota</taxon>
        <taxon>Gammaproteobacteria</taxon>
        <taxon>Cellvibrionales</taxon>
        <taxon>Halieaceae</taxon>
        <taxon>Seongchinamella</taxon>
    </lineage>
</organism>
<evidence type="ECO:0000313" key="5">
    <source>
        <dbReference type="Proteomes" id="UP001143307"/>
    </source>
</evidence>
<dbReference type="Proteomes" id="UP001143307">
    <property type="component" value="Unassembled WGS sequence"/>
</dbReference>
<accession>A0ABT3SVQ6</accession>
<dbReference type="CDD" id="cd05300">
    <property type="entry name" value="2-Hacid_dh_1"/>
    <property type="match status" value="1"/>
</dbReference>
<dbReference type="InterPro" id="IPR036291">
    <property type="entry name" value="NAD(P)-bd_dom_sf"/>
</dbReference>
<dbReference type="InterPro" id="IPR006140">
    <property type="entry name" value="D-isomer_DH_NAD-bd"/>
</dbReference>
<keyword evidence="1" id="KW-0560">Oxidoreductase</keyword>
<dbReference type="Gene3D" id="3.40.50.720">
    <property type="entry name" value="NAD(P)-binding Rossmann-like Domain"/>
    <property type="match status" value="2"/>
</dbReference>
<keyword evidence="2" id="KW-0520">NAD</keyword>
<gene>
    <name evidence="4" type="ORF">EYC87_10845</name>
</gene>
<dbReference type="PANTHER" id="PTHR43333">
    <property type="entry name" value="2-HACID_DH_C DOMAIN-CONTAINING PROTEIN"/>
    <property type="match status" value="1"/>
</dbReference>
<protein>
    <submittedName>
        <fullName evidence="4">D-2-hydroxyacid dehydrogenase</fullName>
    </submittedName>
</protein>
<dbReference type="Pfam" id="PF02826">
    <property type="entry name" value="2-Hacid_dh_C"/>
    <property type="match status" value="1"/>
</dbReference>
<evidence type="ECO:0000313" key="4">
    <source>
        <dbReference type="EMBL" id="MCX2974077.1"/>
    </source>
</evidence>
<comment type="caution">
    <text evidence="4">The sequence shown here is derived from an EMBL/GenBank/DDBJ whole genome shotgun (WGS) entry which is preliminary data.</text>
</comment>
<dbReference type="EMBL" id="SHNP01000003">
    <property type="protein sequence ID" value="MCX2974077.1"/>
    <property type="molecule type" value="Genomic_DNA"/>
</dbReference>
<dbReference type="RefSeq" id="WP_279252892.1">
    <property type="nucleotide sequence ID" value="NZ_SHNP01000003.1"/>
</dbReference>
<keyword evidence="5" id="KW-1185">Reference proteome</keyword>
<reference evidence="4" key="1">
    <citation type="submission" date="2019-02" db="EMBL/GenBank/DDBJ databases">
        <authorList>
            <person name="Li S.-H."/>
        </authorList>
    </citation>
    <scope>NUCLEOTIDE SEQUENCE</scope>
    <source>
        <strain evidence="4">IMCC8485</strain>
    </source>
</reference>
<dbReference type="PANTHER" id="PTHR43333:SF1">
    <property type="entry name" value="D-ISOMER SPECIFIC 2-HYDROXYACID DEHYDROGENASE NAD-BINDING DOMAIN-CONTAINING PROTEIN"/>
    <property type="match status" value="1"/>
</dbReference>
<dbReference type="SUPFAM" id="SSF51735">
    <property type="entry name" value="NAD(P)-binding Rossmann-fold domains"/>
    <property type="match status" value="1"/>
</dbReference>
<evidence type="ECO:0000256" key="2">
    <source>
        <dbReference type="ARBA" id="ARBA00023027"/>
    </source>
</evidence>
<proteinExistence type="predicted"/>
<sequence>MKVLILDEDYRQYQQLLLAEGVAADARCDPTVFPADYDALLAQPDLAARYLEQGGQTPWVQSTWAGVDALVTAAGAAGVVVTGVKDIFGPQMAEYVFGYLLSDVRSLSFFRAQQDSRCWSPVPPKTLVGKTMSVLGTGTIGAHVAGVAQSFGMETRGVSRSGQQHENFDVVGSADEILNVLAGTDVLINTLPGTEQTRGILNASLLDVLSTDATLFNLGRGNALCEDGLRNWLKVHERASAVLDVFAAEPLASDHWLWQHPQISITPHISAFSFPGDVVKLFLGNLRRRSRGDDLKYVIDLDLGY</sequence>
<evidence type="ECO:0000256" key="1">
    <source>
        <dbReference type="ARBA" id="ARBA00023002"/>
    </source>
</evidence>